<dbReference type="AlphaFoldDB" id="A0AAD7IEK0"/>
<organism evidence="2 3">
    <name type="scientific">Mycena metata</name>
    <dbReference type="NCBI Taxonomy" id="1033252"/>
    <lineage>
        <taxon>Eukaryota</taxon>
        <taxon>Fungi</taxon>
        <taxon>Dikarya</taxon>
        <taxon>Basidiomycota</taxon>
        <taxon>Agaricomycotina</taxon>
        <taxon>Agaricomycetes</taxon>
        <taxon>Agaricomycetidae</taxon>
        <taxon>Agaricales</taxon>
        <taxon>Marasmiineae</taxon>
        <taxon>Mycenaceae</taxon>
        <taxon>Mycena</taxon>
    </lineage>
</organism>
<keyword evidence="1" id="KW-0732">Signal</keyword>
<dbReference type="EMBL" id="JARKIB010000099">
    <property type="protein sequence ID" value="KAJ7741319.1"/>
    <property type="molecule type" value="Genomic_DNA"/>
</dbReference>
<gene>
    <name evidence="2" type="ORF">B0H16DRAFT_1032785</name>
</gene>
<proteinExistence type="predicted"/>
<evidence type="ECO:0000313" key="2">
    <source>
        <dbReference type="EMBL" id="KAJ7741319.1"/>
    </source>
</evidence>
<accession>A0AAD7IEK0</accession>
<evidence type="ECO:0000256" key="1">
    <source>
        <dbReference type="SAM" id="SignalP"/>
    </source>
</evidence>
<evidence type="ECO:0008006" key="4">
    <source>
        <dbReference type="Google" id="ProtNLM"/>
    </source>
</evidence>
<sequence length="115" mass="12971">MVPLSWPRFPMVLFAVVVSPVQTLSSRELSQLPFLEDEMRAANDVFEVALSRVCLAKPRRSLTREEYHASCSRLEARNGRSSNPSRVVLFRIQIEAPTMTGFCQFGLHACEGQSK</sequence>
<feature type="signal peptide" evidence="1">
    <location>
        <begin position="1"/>
        <end position="23"/>
    </location>
</feature>
<dbReference type="Proteomes" id="UP001215598">
    <property type="component" value="Unassembled WGS sequence"/>
</dbReference>
<keyword evidence="3" id="KW-1185">Reference proteome</keyword>
<name>A0AAD7IEK0_9AGAR</name>
<comment type="caution">
    <text evidence="2">The sequence shown here is derived from an EMBL/GenBank/DDBJ whole genome shotgun (WGS) entry which is preliminary data.</text>
</comment>
<reference evidence="2" key="1">
    <citation type="submission" date="2023-03" db="EMBL/GenBank/DDBJ databases">
        <title>Massive genome expansion in bonnet fungi (Mycena s.s.) driven by repeated elements and novel gene families across ecological guilds.</title>
        <authorList>
            <consortium name="Lawrence Berkeley National Laboratory"/>
            <person name="Harder C.B."/>
            <person name="Miyauchi S."/>
            <person name="Viragh M."/>
            <person name="Kuo A."/>
            <person name="Thoen E."/>
            <person name="Andreopoulos B."/>
            <person name="Lu D."/>
            <person name="Skrede I."/>
            <person name="Drula E."/>
            <person name="Henrissat B."/>
            <person name="Morin E."/>
            <person name="Kohler A."/>
            <person name="Barry K."/>
            <person name="LaButti K."/>
            <person name="Morin E."/>
            <person name="Salamov A."/>
            <person name="Lipzen A."/>
            <person name="Mereny Z."/>
            <person name="Hegedus B."/>
            <person name="Baldrian P."/>
            <person name="Stursova M."/>
            <person name="Weitz H."/>
            <person name="Taylor A."/>
            <person name="Grigoriev I.V."/>
            <person name="Nagy L.G."/>
            <person name="Martin F."/>
            <person name="Kauserud H."/>
        </authorList>
    </citation>
    <scope>NUCLEOTIDE SEQUENCE</scope>
    <source>
        <strain evidence="2">CBHHK182m</strain>
    </source>
</reference>
<evidence type="ECO:0000313" key="3">
    <source>
        <dbReference type="Proteomes" id="UP001215598"/>
    </source>
</evidence>
<feature type="chain" id="PRO_5041982495" description="Secreted protein" evidence="1">
    <location>
        <begin position="24"/>
        <end position="115"/>
    </location>
</feature>
<protein>
    <recommendedName>
        <fullName evidence="4">Secreted protein</fullName>
    </recommendedName>
</protein>